<dbReference type="HOGENOM" id="CLU_048447_0_0_1"/>
<proteinExistence type="predicted"/>
<evidence type="ECO:0000256" key="1">
    <source>
        <dbReference type="SAM" id="MobiDB-lite"/>
    </source>
</evidence>
<dbReference type="Proteomes" id="UP000054337">
    <property type="component" value="Unassembled WGS sequence"/>
</dbReference>
<feature type="compositionally biased region" description="Low complexity" evidence="1">
    <location>
        <begin position="83"/>
        <end position="105"/>
    </location>
</feature>
<keyword evidence="2" id="KW-0732">Signal</keyword>
<feature type="chain" id="PRO_5004891443" description="Carbohydrate-binding module family 18 protein" evidence="2">
    <location>
        <begin position="20"/>
        <end position="260"/>
    </location>
</feature>
<dbReference type="AlphaFoldDB" id="W7E5E4"/>
<name>W7E5E4_BIPV3</name>
<sequence>MRYSFFALATAGVLASAQSTIPLGENCTPGGTPCAGGANCYATNSMLQPLCGNFQSSCTSDAQCAFNTCNGGFCNGVKASSSAPASSSSTPPTVTSSSSAPGWSPAPSPTIVAPAGSLSLGAECNPFVTPSQCIEGVQCWASNAGLIARCGNFNAACKTDAQCAYNTCNNGLCNGLRASSSGLPVASSSGLPVASSKPVPGTISIKPTPSSGSGGNGTVNPSHTPSSTSSGTPEFTGAASAEKVAGGIFAIVFGAIALGL</sequence>
<protein>
    <recommendedName>
        <fullName evidence="5">Carbohydrate-binding module family 18 protein</fullName>
    </recommendedName>
</protein>
<evidence type="ECO:0000313" key="4">
    <source>
        <dbReference type="Proteomes" id="UP000054337"/>
    </source>
</evidence>
<dbReference type="OrthoDB" id="5413589at2759"/>
<evidence type="ECO:0000313" key="3">
    <source>
        <dbReference type="EMBL" id="EUN25668.1"/>
    </source>
</evidence>
<evidence type="ECO:0008006" key="5">
    <source>
        <dbReference type="Google" id="ProtNLM"/>
    </source>
</evidence>
<feature type="signal peptide" evidence="2">
    <location>
        <begin position="1"/>
        <end position="19"/>
    </location>
</feature>
<accession>W7E5E4</accession>
<dbReference type="EMBL" id="KI968749">
    <property type="protein sequence ID" value="EUN25668.1"/>
    <property type="molecule type" value="Genomic_DNA"/>
</dbReference>
<organism evidence="3 4">
    <name type="scientific">Bipolaris victoriae (strain FI3)</name>
    <name type="common">Victoria blight of oats agent</name>
    <name type="synonym">Cochliobolus victoriae</name>
    <dbReference type="NCBI Taxonomy" id="930091"/>
    <lineage>
        <taxon>Eukaryota</taxon>
        <taxon>Fungi</taxon>
        <taxon>Dikarya</taxon>
        <taxon>Ascomycota</taxon>
        <taxon>Pezizomycotina</taxon>
        <taxon>Dothideomycetes</taxon>
        <taxon>Pleosporomycetidae</taxon>
        <taxon>Pleosporales</taxon>
        <taxon>Pleosporineae</taxon>
        <taxon>Pleosporaceae</taxon>
        <taxon>Bipolaris</taxon>
    </lineage>
</organism>
<feature type="region of interest" description="Disordered" evidence="1">
    <location>
        <begin position="190"/>
        <end position="236"/>
    </location>
</feature>
<evidence type="ECO:0000256" key="2">
    <source>
        <dbReference type="SAM" id="SignalP"/>
    </source>
</evidence>
<dbReference type="RefSeq" id="XP_014555243.1">
    <property type="nucleotide sequence ID" value="XM_014699757.1"/>
</dbReference>
<reference evidence="3 4" key="1">
    <citation type="journal article" date="2013" name="PLoS Genet.">
        <title>Comparative genome structure, secondary metabolite, and effector coding capacity across Cochliobolus pathogens.</title>
        <authorList>
            <person name="Condon B.J."/>
            <person name="Leng Y."/>
            <person name="Wu D."/>
            <person name="Bushley K.E."/>
            <person name="Ohm R.A."/>
            <person name="Otillar R."/>
            <person name="Martin J."/>
            <person name="Schackwitz W."/>
            <person name="Grimwood J."/>
            <person name="MohdZainudin N."/>
            <person name="Xue C."/>
            <person name="Wang R."/>
            <person name="Manning V.A."/>
            <person name="Dhillon B."/>
            <person name="Tu Z.J."/>
            <person name="Steffenson B.J."/>
            <person name="Salamov A."/>
            <person name="Sun H."/>
            <person name="Lowry S."/>
            <person name="LaButti K."/>
            <person name="Han J."/>
            <person name="Copeland A."/>
            <person name="Lindquist E."/>
            <person name="Barry K."/>
            <person name="Schmutz J."/>
            <person name="Baker S.E."/>
            <person name="Ciuffetti L.M."/>
            <person name="Grigoriev I.V."/>
            <person name="Zhong S."/>
            <person name="Turgeon B.G."/>
        </authorList>
    </citation>
    <scope>NUCLEOTIDE SEQUENCE [LARGE SCALE GENOMIC DNA]</scope>
    <source>
        <strain evidence="3 4">FI3</strain>
    </source>
</reference>
<keyword evidence="4" id="KW-1185">Reference proteome</keyword>
<feature type="region of interest" description="Disordered" evidence="1">
    <location>
        <begin position="83"/>
        <end position="106"/>
    </location>
</feature>
<gene>
    <name evidence="3" type="ORF">COCVIDRAFT_102904</name>
</gene>
<dbReference type="GeneID" id="26248461"/>
<feature type="compositionally biased region" description="Low complexity" evidence="1">
    <location>
        <begin position="218"/>
        <end position="233"/>
    </location>
</feature>